<dbReference type="Proteomes" id="UP000539350">
    <property type="component" value="Unassembled WGS sequence"/>
</dbReference>
<evidence type="ECO:0000256" key="1">
    <source>
        <dbReference type="ARBA" id="ARBA00006432"/>
    </source>
</evidence>
<dbReference type="EMBL" id="JACFXU010000017">
    <property type="protein sequence ID" value="MBA6414005.1"/>
    <property type="molecule type" value="Genomic_DNA"/>
</dbReference>
<dbReference type="AlphaFoldDB" id="A0A7W2YKB6"/>
<dbReference type="PANTHER" id="PTHR43767">
    <property type="entry name" value="LONG-CHAIN-FATTY-ACID--COA LIGASE"/>
    <property type="match status" value="1"/>
</dbReference>
<dbReference type="RefSeq" id="WP_182174423.1">
    <property type="nucleotide sequence ID" value="NZ_JACFXU010000017.1"/>
</dbReference>
<dbReference type="InterPro" id="IPR042099">
    <property type="entry name" value="ANL_N_sf"/>
</dbReference>
<evidence type="ECO:0000259" key="3">
    <source>
        <dbReference type="Pfam" id="PF00501"/>
    </source>
</evidence>
<dbReference type="Pfam" id="PF13193">
    <property type="entry name" value="AMP-binding_C"/>
    <property type="match status" value="1"/>
</dbReference>
<sequence length="516" mass="56015">MERSEGGAAGRPHTLQQIISEQARKQASATALWWQGEGISYAALEQRVSTAAGRLAAGGALGDRVAVLAWNCPEFIELIYAVPASGRILVPLNARLAPAEWSYQLRAAGVSTLIGDAQLLELLQQHGDLPSELECIALGEPYAAWLQSGPSAALPQSNTDDPVWILYTSGSTGRPKGAVLTHRSFLAGLESAALGRPVLASDRYFYPFPLFHVAAHNVLLQHLYGAAVVLAERFDAAETLAACRELGVTTMSLAPTMIAMLLDHPDFAAKDLATVRTIGYGASAMPETLLQRLLSETTVGLCQSYGMTELSGSIAFLTPEDHALAATERPELLKSVGRPLTTATLRLVDDAGQDCPQGDSGEIVVRAAQCMLEYWQQPKESAEALRDGWLHTGDVGRFDDEGYLYLVDRKKDMIISGGENIASREVEEVLRKHPALRDCAVVGVPDARWGEAVAAFVVMSEQIDDAALEAHCRQWLAAYKTPKYWQRLSELPLNASAKVDKPQLRQRMQNYLLKEG</sequence>
<dbReference type="FunFam" id="3.30.300.30:FF:000008">
    <property type="entry name" value="2,3-dihydroxybenzoate-AMP ligase"/>
    <property type="match status" value="1"/>
</dbReference>
<protein>
    <submittedName>
        <fullName evidence="5">AMP-binding protein</fullName>
    </submittedName>
</protein>
<dbReference type="InterPro" id="IPR045851">
    <property type="entry name" value="AMP-bd_C_sf"/>
</dbReference>
<gene>
    <name evidence="5" type="ORF">H2508_12870</name>
</gene>
<dbReference type="PROSITE" id="PS00455">
    <property type="entry name" value="AMP_BINDING"/>
    <property type="match status" value="1"/>
</dbReference>
<feature type="domain" description="AMP-dependent synthetase/ligase" evidence="3">
    <location>
        <begin position="20"/>
        <end position="375"/>
    </location>
</feature>
<dbReference type="GO" id="GO:0016878">
    <property type="term" value="F:acid-thiol ligase activity"/>
    <property type="evidence" value="ECO:0007669"/>
    <property type="project" value="UniProtKB-ARBA"/>
</dbReference>
<proteinExistence type="inferred from homology"/>
<dbReference type="PANTHER" id="PTHR43767:SF1">
    <property type="entry name" value="NONRIBOSOMAL PEPTIDE SYNTHASE PES1 (EUROFUNG)-RELATED"/>
    <property type="match status" value="1"/>
</dbReference>
<dbReference type="Gene3D" id="3.40.50.12780">
    <property type="entry name" value="N-terminal domain of ligase-like"/>
    <property type="match status" value="1"/>
</dbReference>
<evidence type="ECO:0000259" key="4">
    <source>
        <dbReference type="Pfam" id="PF13193"/>
    </source>
</evidence>
<organism evidence="5 6">
    <name type="scientific">Sediminihaliea albiluteola</name>
    <dbReference type="NCBI Taxonomy" id="2758564"/>
    <lineage>
        <taxon>Bacteria</taxon>
        <taxon>Pseudomonadati</taxon>
        <taxon>Pseudomonadota</taxon>
        <taxon>Gammaproteobacteria</taxon>
        <taxon>Cellvibrionales</taxon>
        <taxon>Halieaceae</taxon>
        <taxon>Sediminihaliea</taxon>
    </lineage>
</organism>
<dbReference type="Pfam" id="PF00501">
    <property type="entry name" value="AMP-binding"/>
    <property type="match status" value="1"/>
</dbReference>
<name>A0A7W2YKB6_9GAMM</name>
<keyword evidence="2" id="KW-0436">Ligase</keyword>
<dbReference type="Gene3D" id="3.30.300.30">
    <property type="match status" value="1"/>
</dbReference>
<keyword evidence="6" id="KW-1185">Reference proteome</keyword>
<dbReference type="InterPro" id="IPR000873">
    <property type="entry name" value="AMP-dep_synth/lig_dom"/>
</dbReference>
<dbReference type="InterPro" id="IPR025110">
    <property type="entry name" value="AMP-bd_C"/>
</dbReference>
<evidence type="ECO:0000313" key="6">
    <source>
        <dbReference type="Proteomes" id="UP000539350"/>
    </source>
</evidence>
<reference evidence="5 6" key="1">
    <citation type="submission" date="2020-07" db="EMBL/GenBank/DDBJ databases">
        <title>Halieaceae bacterium, F7430, whole genome shotgun sequencing project.</title>
        <authorList>
            <person name="Jiang S."/>
            <person name="Liu Z.W."/>
            <person name="Du Z.J."/>
        </authorList>
    </citation>
    <scope>NUCLEOTIDE SEQUENCE [LARGE SCALE GENOMIC DNA]</scope>
    <source>
        <strain evidence="5 6">F7430</strain>
    </source>
</reference>
<dbReference type="InterPro" id="IPR050237">
    <property type="entry name" value="ATP-dep_AMP-bd_enzyme"/>
</dbReference>
<accession>A0A7W2YKB6</accession>
<evidence type="ECO:0000313" key="5">
    <source>
        <dbReference type="EMBL" id="MBA6414005.1"/>
    </source>
</evidence>
<evidence type="ECO:0000256" key="2">
    <source>
        <dbReference type="ARBA" id="ARBA00022598"/>
    </source>
</evidence>
<comment type="similarity">
    <text evidence="1">Belongs to the ATP-dependent AMP-binding enzyme family.</text>
</comment>
<dbReference type="SUPFAM" id="SSF56801">
    <property type="entry name" value="Acetyl-CoA synthetase-like"/>
    <property type="match status" value="1"/>
</dbReference>
<comment type="caution">
    <text evidence="5">The sequence shown here is derived from an EMBL/GenBank/DDBJ whole genome shotgun (WGS) entry which is preliminary data.</text>
</comment>
<feature type="domain" description="AMP-binding enzyme C-terminal" evidence="4">
    <location>
        <begin position="425"/>
        <end position="498"/>
    </location>
</feature>
<dbReference type="InterPro" id="IPR020845">
    <property type="entry name" value="AMP-binding_CS"/>
</dbReference>